<keyword evidence="1" id="KW-0812">Transmembrane</keyword>
<name>A0A088S295_LEIPA</name>
<dbReference type="VEuPathDB" id="TriTrypDB:LPMP_340120"/>
<accession>A0A088S295</accession>
<evidence type="ECO:0000256" key="1">
    <source>
        <dbReference type="SAM" id="Phobius"/>
    </source>
</evidence>
<feature type="transmembrane region" description="Helical" evidence="1">
    <location>
        <begin position="80"/>
        <end position="102"/>
    </location>
</feature>
<keyword evidence="1" id="KW-0472">Membrane</keyword>
<dbReference type="VEuPathDB" id="TriTrypDB:LPAL13_340006400"/>
<dbReference type="GeneID" id="22578516"/>
<organism evidence="2 3">
    <name type="scientific">Leishmania panamensis</name>
    <dbReference type="NCBI Taxonomy" id="5679"/>
    <lineage>
        <taxon>Eukaryota</taxon>
        <taxon>Discoba</taxon>
        <taxon>Euglenozoa</taxon>
        <taxon>Kinetoplastea</taxon>
        <taxon>Metakinetoplastina</taxon>
        <taxon>Trypanosomatida</taxon>
        <taxon>Trypanosomatidae</taxon>
        <taxon>Leishmaniinae</taxon>
        <taxon>Leishmania</taxon>
        <taxon>Leishmania guyanensis species complex</taxon>
    </lineage>
</organism>
<dbReference type="EMBL" id="CP009403">
    <property type="protein sequence ID" value="AIO01640.1"/>
    <property type="molecule type" value="Genomic_DNA"/>
</dbReference>
<protein>
    <submittedName>
        <fullName evidence="2">Uncharacterized protein</fullName>
    </submittedName>
</protein>
<sequence length="119" mass="14491">MLRRSLLRCQVNRAPARPGPTLYGWGRTEQKRRLEYEATESKYHKRDFNKCWDVAGVEQRYSDFMQVRTYFSIGSRWGTWLYNMIQFYVLSMFPIFAFMHFLHKGIEAYDDSIRRAAWW</sequence>
<dbReference type="AlphaFoldDB" id="A0A088S295"/>
<evidence type="ECO:0000313" key="3">
    <source>
        <dbReference type="Proteomes" id="UP000063063"/>
    </source>
</evidence>
<dbReference type="Proteomes" id="UP000063063">
    <property type="component" value="Chromosome 34"/>
</dbReference>
<dbReference type="eggNOG" id="ENOG502S1EH">
    <property type="taxonomic scope" value="Eukaryota"/>
</dbReference>
<reference evidence="2 3" key="1">
    <citation type="journal article" date="2015" name="Sci. Rep.">
        <title>The genome of Leishmania panamensis: insights into genomics of the L. (Viannia) subgenus.</title>
        <authorList>
            <person name="Llanes A."/>
            <person name="Restrepo C.M."/>
            <person name="Vecchio G.D."/>
            <person name="Anguizola F.J."/>
            <person name="Lleonart R."/>
        </authorList>
    </citation>
    <scope>NUCLEOTIDE SEQUENCE [LARGE SCALE GENOMIC DNA]</scope>
    <source>
        <strain evidence="2 3">MHOM/PA/94/PSC-1</strain>
    </source>
</reference>
<dbReference type="OrthoDB" id="268470at2759"/>
<keyword evidence="3" id="KW-1185">Reference proteome</keyword>
<dbReference type="RefSeq" id="XP_010702440.1">
    <property type="nucleotide sequence ID" value="XM_010704138.1"/>
</dbReference>
<dbReference type="KEGG" id="lpan:LPMP_340120"/>
<proteinExistence type="predicted"/>
<gene>
    <name evidence="2" type="ORF">LPMP_340120</name>
</gene>
<keyword evidence="1" id="KW-1133">Transmembrane helix</keyword>
<evidence type="ECO:0000313" key="2">
    <source>
        <dbReference type="EMBL" id="AIO01640.1"/>
    </source>
</evidence>